<evidence type="ECO:0000313" key="7">
    <source>
        <dbReference type="EMBL" id="KAJ5394690.1"/>
    </source>
</evidence>
<dbReference type="AlphaFoldDB" id="A0A9W9W089"/>
<dbReference type="SUPFAM" id="SSF51905">
    <property type="entry name" value="FAD/NAD(P)-binding domain"/>
    <property type="match status" value="1"/>
</dbReference>
<reference evidence="7" key="1">
    <citation type="submission" date="2022-12" db="EMBL/GenBank/DDBJ databases">
        <authorList>
            <person name="Petersen C."/>
        </authorList>
    </citation>
    <scope>NUCLEOTIDE SEQUENCE</scope>
    <source>
        <strain evidence="7">IBT 29677</strain>
    </source>
</reference>
<evidence type="ECO:0000259" key="6">
    <source>
        <dbReference type="Pfam" id="PF07992"/>
    </source>
</evidence>
<gene>
    <name evidence="7" type="ORF">N7509_006477</name>
</gene>
<dbReference type="GO" id="GO:0003954">
    <property type="term" value="F:NADH dehydrogenase activity"/>
    <property type="evidence" value="ECO:0007669"/>
    <property type="project" value="InterPro"/>
</dbReference>
<dbReference type="EMBL" id="JAPZBU010000007">
    <property type="protein sequence ID" value="KAJ5394690.1"/>
    <property type="molecule type" value="Genomic_DNA"/>
</dbReference>
<keyword evidence="3" id="KW-0274">FAD</keyword>
<evidence type="ECO:0000313" key="8">
    <source>
        <dbReference type="Proteomes" id="UP001147747"/>
    </source>
</evidence>
<feature type="domain" description="FAD/NAD(P)-binding" evidence="6">
    <location>
        <begin position="3"/>
        <end position="211"/>
    </location>
</feature>
<evidence type="ECO:0000256" key="5">
    <source>
        <dbReference type="ARBA" id="ARBA00023027"/>
    </source>
</evidence>
<name>A0A9W9W089_9EURO</name>
<evidence type="ECO:0000256" key="3">
    <source>
        <dbReference type="ARBA" id="ARBA00022827"/>
    </source>
</evidence>
<dbReference type="InterPro" id="IPR045024">
    <property type="entry name" value="NDH-2"/>
</dbReference>
<keyword evidence="4" id="KW-0560">Oxidoreductase</keyword>
<dbReference type="GeneID" id="81370094"/>
<dbReference type="PRINTS" id="PR00368">
    <property type="entry name" value="FADPNR"/>
</dbReference>
<dbReference type="Pfam" id="PF07992">
    <property type="entry name" value="Pyr_redox_2"/>
    <property type="match status" value="1"/>
</dbReference>
<dbReference type="Gene3D" id="3.50.50.100">
    <property type="match status" value="2"/>
</dbReference>
<comment type="similarity">
    <text evidence="1">Belongs to the NADH dehydrogenase family.</text>
</comment>
<dbReference type="OrthoDB" id="5376590at2759"/>
<evidence type="ECO:0000256" key="2">
    <source>
        <dbReference type="ARBA" id="ARBA00022630"/>
    </source>
</evidence>
<comment type="caution">
    <text evidence="7">The sequence shown here is derived from an EMBL/GenBank/DDBJ whole genome shotgun (WGS) entry which is preliminary data.</text>
</comment>
<dbReference type="InterPro" id="IPR036188">
    <property type="entry name" value="FAD/NAD-bd_sf"/>
</dbReference>
<dbReference type="InterPro" id="IPR023753">
    <property type="entry name" value="FAD/NAD-binding_dom"/>
</dbReference>
<dbReference type="PANTHER" id="PTHR43706:SF45">
    <property type="entry name" value="NADH DEHYDROGENASE-LIKE PROTEIN RV1812C"/>
    <property type="match status" value="1"/>
</dbReference>
<dbReference type="RefSeq" id="XP_056488375.1">
    <property type="nucleotide sequence ID" value="XM_056631114.1"/>
</dbReference>
<evidence type="ECO:0000256" key="1">
    <source>
        <dbReference type="ARBA" id="ARBA00005272"/>
    </source>
</evidence>
<protein>
    <recommendedName>
        <fullName evidence="6">FAD/NAD(P)-binding domain-containing protein</fullName>
    </recommendedName>
</protein>
<reference evidence="7" key="2">
    <citation type="journal article" date="2023" name="IMA Fungus">
        <title>Comparative genomic study of the Penicillium genus elucidates a diverse pangenome and 15 lateral gene transfer events.</title>
        <authorList>
            <person name="Petersen C."/>
            <person name="Sorensen T."/>
            <person name="Nielsen M.R."/>
            <person name="Sondergaard T.E."/>
            <person name="Sorensen J.L."/>
            <person name="Fitzpatrick D.A."/>
            <person name="Frisvad J.C."/>
            <person name="Nielsen K.L."/>
        </authorList>
    </citation>
    <scope>NUCLEOTIDE SEQUENCE</scope>
    <source>
        <strain evidence="7">IBT 29677</strain>
    </source>
</reference>
<keyword evidence="8" id="KW-1185">Reference proteome</keyword>
<dbReference type="PANTHER" id="PTHR43706">
    <property type="entry name" value="NADH DEHYDROGENASE"/>
    <property type="match status" value="1"/>
</dbReference>
<dbReference type="Proteomes" id="UP001147747">
    <property type="component" value="Unassembled WGS sequence"/>
</dbReference>
<sequence>MTKKIVIIGAGFAGVWSALSAKRLLDLRSQNQGIEILVIAPEPSLVIRPRLYEANASDMTHPLGALFEGARIEFLQGMVRSINYNAQTLDVRSWKRRYPAKEYPGIQQHTFDIDSLESATKLETHLRDLASLPPSPGRNTIVVCGGGFTGIELATELPKRLGHISDYRVVLVENTDQIGLALGPGPRPVITQALEDLGIEVKAGSPVAKLTPMAFLLLLQFPAPKDELSRLHVDQYLRIPTIENAFATGDAASALADTKGHYALMSCQHALQLGRVSGHNAAADLLGEPMIEYSQAAYNCCLDLGSWGAVISAGWDRKVKHTGDVAKRVKCYINQQLIYPPHDSQEALTLANPNWPDSDQLFEQMLQAVG</sequence>
<keyword evidence="5" id="KW-0520">NAD</keyword>
<evidence type="ECO:0000256" key="4">
    <source>
        <dbReference type="ARBA" id="ARBA00023002"/>
    </source>
</evidence>
<accession>A0A9W9W089</accession>
<proteinExistence type="inferred from homology"/>
<organism evidence="7 8">
    <name type="scientific">Penicillium cosmopolitanum</name>
    <dbReference type="NCBI Taxonomy" id="1131564"/>
    <lineage>
        <taxon>Eukaryota</taxon>
        <taxon>Fungi</taxon>
        <taxon>Dikarya</taxon>
        <taxon>Ascomycota</taxon>
        <taxon>Pezizomycotina</taxon>
        <taxon>Eurotiomycetes</taxon>
        <taxon>Eurotiomycetidae</taxon>
        <taxon>Eurotiales</taxon>
        <taxon>Aspergillaceae</taxon>
        <taxon>Penicillium</taxon>
    </lineage>
</organism>
<keyword evidence="2" id="KW-0285">Flavoprotein</keyword>